<dbReference type="AlphaFoldDB" id="A0A6P4IEL2"/>
<dbReference type="RefSeq" id="XP_017026715.1">
    <property type="nucleotide sequence ID" value="XM_017171226.3"/>
</dbReference>
<comment type="catalytic activity">
    <reaction evidence="4 5">
        <text>an acyl phosphate + H2O = a carboxylate + phosphate + H(+)</text>
        <dbReference type="Rhea" id="RHEA:14965"/>
        <dbReference type="ChEBI" id="CHEBI:15377"/>
        <dbReference type="ChEBI" id="CHEBI:15378"/>
        <dbReference type="ChEBI" id="CHEBI:29067"/>
        <dbReference type="ChEBI" id="CHEBI:43474"/>
        <dbReference type="ChEBI" id="CHEBI:59918"/>
        <dbReference type="EC" id="3.6.1.7"/>
    </reaction>
</comment>
<evidence type="ECO:0000313" key="10">
    <source>
        <dbReference type="RefSeq" id="XP_017026715.1"/>
    </source>
</evidence>
<evidence type="ECO:0000256" key="1">
    <source>
        <dbReference type="ARBA" id="ARBA00005614"/>
    </source>
</evidence>
<evidence type="ECO:0000256" key="5">
    <source>
        <dbReference type="PROSITE-ProRule" id="PRU00520"/>
    </source>
</evidence>
<dbReference type="EC" id="3.6.1.7" evidence="2 5"/>
<evidence type="ECO:0000256" key="6">
    <source>
        <dbReference type="RuleBase" id="RU004168"/>
    </source>
</evidence>
<feature type="active site" evidence="5">
    <location>
        <position position="91"/>
    </location>
</feature>
<dbReference type="PRINTS" id="PR00112">
    <property type="entry name" value="ACYLPHPHTASE"/>
</dbReference>
<evidence type="ECO:0000256" key="4">
    <source>
        <dbReference type="ARBA" id="ARBA00047645"/>
    </source>
</evidence>
<dbReference type="Pfam" id="PF00708">
    <property type="entry name" value="Acylphosphatase"/>
    <property type="match status" value="1"/>
</dbReference>
<feature type="compositionally biased region" description="Polar residues" evidence="7">
    <location>
        <begin position="1"/>
        <end position="10"/>
    </location>
</feature>
<dbReference type="OrthoDB" id="7961613at2759"/>
<accession>A0A6P4IEL2</accession>
<organism evidence="9 10">
    <name type="scientific">Drosophila kikkawai</name>
    <name type="common">Fruit fly</name>
    <dbReference type="NCBI Taxonomy" id="30033"/>
    <lineage>
        <taxon>Eukaryota</taxon>
        <taxon>Metazoa</taxon>
        <taxon>Ecdysozoa</taxon>
        <taxon>Arthropoda</taxon>
        <taxon>Hexapoda</taxon>
        <taxon>Insecta</taxon>
        <taxon>Pterygota</taxon>
        <taxon>Neoptera</taxon>
        <taxon>Endopterygota</taxon>
        <taxon>Diptera</taxon>
        <taxon>Brachycera</taxon>
        <taxon>Muscomorpha</taxon>
        <taxon>Ephydroidea</taxon>
        <taxon>Drosophilidae</taxon>
        <taxon>Drosophila</taxon>
        <taxon>Sophophora</taxon>
    </lineage>
</organism>
<dbReference type="Proteomes" id="UP001652661">
    <property type="component" value="Chromosome 3R"/>
</dbReference>
<dbReference type="PROSITE" id="PS00150">
    <property type="entry name" value="ACYLPHOSPHATASE_1"/>
    <property type="match status" value="1"/>
</dbReference>
<dbReference type="FunFam" id="3.30.70.100:FF:000011">
    <property type="entry name" value="Acylphosphatase"/>
    <property type="match status" value="1"/>
</dbReference>
<evidence type="ECO:0000256" key="2">
    <source>
        <dbReference type="ARBA" id="ARBA00012150"/>
    </source>
</evidence>
<evidence type="ECO:0000259" key="8">
    <source>
        <dbReference type="PROSITE" id="PS51160"/>
    </source>
</evidence>
<dbReference type="PANTHER" id="PTHR10029:SF3">
    <property type="entry name" value="ACYLPHOSPHATASE-RELATED"/>
    <property type="match status" value="1"/>
</dbReference>
<dbReference type="InterPro" id="IPR020456">
    <property type="entry name" value="Acylphosphatase"/>
</dbReference>
<keyword evidence="3 5" id="KW-0378">Hydrolase</keyword>
<feature type="domain" description="Acylphosphatase-like" evidence="8">
    <location>
        <begin position="58"/>
        <end position="148"/>
    </location>
</feature>
<feature type="active site" evidence="5">
    <location>
        <position position="73"/>
    </location>
</feature>
<dbReference type="Gene3D" id="3.30.70.100">
    <property type="match status" value="1"/>
</dbReference>
<feature type="region of interest" description="Disordered" evidence="7">
    <location>
        <begin position="1"/>
        <end position="40"/>
    </location>
</feature>
<dbReference type="SUPFAM" id="SSF54975">
    <property type="entry name" value="Acylphosphatase/BLUF domain-like"/>
    <property type="match status" value="1"/>
</dbReference>
<evidence type="ECO:0000313" key="9">
    <source>
        <dbReference type="Proteomes" id="UP001652661"/>
    </source>
</evidence>
<name>A0A6P4IEL2_DROKI</name>
<dbReference type="InterPro" id="IPR036046">
    <property type="entry name" value="Acylphosphatase-like_dom_sf"/>
</dbReference>
<dbReference type="InterPro" id="IPR017968">
    <property type="entry name" value="Acylphosphatase_CS"/>
</dbReference>
<dbReference type="PANTHER" id="PTHR10029">
    <property type="entry name" value="ACYLPHOSPHATASE"/>
    <property type="match status" value="1"/>
</dbReference>
<keyword evidence="9" id="KW-1185">Reference proteome</keyword>
<comment type="similarity">
    <text evidence="1 6">Belongs to the acylphosphatase family.</text>
</comment>
<protein>
    <recommendedName>
        <fullName evidence="2 5">acylphosphatase</fullName>
        <ecNumber evidence="2 5">3.6.1.7</ecNumber>
    </recommendedName>
</protein>
<evidence type="ECO:0000256" key="3">
    <source>
        <dbReference type="ARBA" id="ARBA00022801"/>
    </source>
</evidence>
<proteinExistence type="inferred from homology"/>
<dbReference type="GeneID" id="108077753"/>
<dbReference type="GO" id="GO:0003998">
    <property type="term" value="F:acylphosphatase activity"/>
    <property type="evidence" value="ECO:0007669"/>
    <property type="project" value="UniProtKB-EC"/>
</dbReference>
<feature type="compositionally biased region" description="Acidic residues" evidence="7">
    <location>
        <begin position="27"/>
        <end position="37"/>
    </location>
</feature>
<dbReference type="PROSITE" id="PS51160">
    <property type="entry name" value="ACYLPHOSPHATASE_3"/>
    <property type="match status" value="1"/>
</dbReference>
<reference evidence="10" key="1">
    <citation type="submission" date="2025-08" db="UniProtKB">
        <authorList>
            <consortium name="RefSeq"/>
        </authorList>
    </citation>
    <scope>IDENTIFICATION</scope>
    <source>
        <strain evidence="10">14028-0561.14</strain>
        <tissue evidence="10">Whole fly</tissue>
    </source>
</reference>
<gene>
    <name evidence="10" type="primary">LOC108077753</name>
</gene>
<sequence>MSSERGTQTNKQKKLRVTPASTSNAIENEEQDEDPDEADRNSRMTVNLGLASDEPVFSCLFEVFGIVQGVSFRMYTLRRAQKLGVRGWCSNTKTSTVKGEIEGHNSSFEEMRLWLKYTGSPTSRIDKVVFGETTERPQFTYENFTIVVE</sequence>
<dbReference type="InterPro" id="IPR001792">
    <property type="entry name" value="Acylphosphatase-like_dom"/>
</dbReference>
<evidence type="ECO:0000256" key="7">
    <source>
        <dbReference type="SAM" id="MobiDB-lite"/>
    </source>
</evidence>